<accession>A0AA36JIT0</accession>
<proteinExistence type="predicted"/>
<evidence type="ECO:0000256" key="5">
    <source>
        <dbReference type="SAM" id="Phobius"/>
    </source>
</evidence>
<dbReference type="GO" id="GO:0015165">
    <property type="term" value="F:pyrimidine nucleotide-sugar transmembrane transporter activity"/>
    <property type="evidence" value="ECO:0007669"/>
    <property type="project" value="InterPro"/>
</dbReference>
<keyword evidence="4 5" id="KW-0472">Membrane</keyword>
<feature type="transmembrane region" description="Helical" evidence="5">
    <location>
        <begin position="221"/>
        <end position="239"/>
    </location>
</feature>
<sequence>MSVGLQRSGKEPRVLLVALQVLAYAGQSVLICLTKQPDGGGFAYDVSSVVCFEEGLKLAILVLTERQAFRGCGGLRTAAVALLLALHGNLVFLAHAYLSPPMYQLLHHAKVVVTGVLFRAILQQQLVLIQWIALAQLCLALAGTSQINCSTGADRSHPDADWLPGVTVVLLLSVCSSLATALLRLGAASDGWLQLYRFLASLAAYAFLAQRAPLEGYTHTVFTLAGFDTALSFAGARIFSGGNAVKIGGTALTLLCAGLASFYCLDFTPGNGFLRAGLLSCCALCLYYGDQRTLYRPDSELLGPLPTCHFWEKQRDQDLPKMV</sequence>
<keyword evidence="3 5" id="KW-1133">Transmembrane helix</keyword>
<evidence type="ECO:0000313" key="6">
    <source>
        <dbReference type="EMBL" id="CAJ1406362.1"/>
    </source>
</evidence>
<comment type="subcellular location">
    <subcellularLocation>
        <location evidence="1">Membrane</location>
        <topology evidence="1">Multi-pass membrane protein</topology>
    </subcellularLocation>
</comment>
<feature type="transmembrane region" description="Helical" evidence="5">
    <location>
        <begin position="245"/>
        <end position="265"/>
    </location>
</feature>
<protein>
    <submittedName>
        <fullName evidence="6">Uncharacterized protein</fullName>
    </submittedName>
</protein>
<gene>
    <name evidence="6" type="ORF">EVOR1521_LOCUS28346</name>
</gene>
<reference evidence="6" key="1">
    <citation type="submission" date="2023-08" db="EMBL/GenBank/DDBJ databases">
        <authorList>
            <person name="Chen Y."/>
            <person name="Shah S."/>
            <person name="Dougan E. K."/>
            <person name="Thang M."/>
            <person name="Chan C."/>
        </authorList>
    </citation>
    <scope>NUCLEOTIDE SEQUENCE</scope>
</reference>
<evidence type="ECO:0000256" key="3">
    <source>
        <dbReference type="ARBA" id="ARBA00022989"/>
    </source>
</evidence>
<dbReference type="AlphaFoldDB" id="A0AA36JIT0"/>
<evidence type="ECO:0000313" key="7">
    <source>
        <dbReference type="Proteomes" id="UP001178507"/>
    </source>
</evidence>
<keyword evidence="7" id="KW-1185">Reference proteome</keyword>
<dbReference type="InterPro" id="IPR007271">
    <property type="entry name" value="Nuc_sug_transpt"/>
</dbReference>
<organism evidence="6 7">
    <name type="scientific">Effrenium voratum</name>
    <dbReference type="NCBI Taxonomy" id="2562239"/>
    <lineage>
        <taxon>Eukaryota</taxon>
        <taxon>Sar</taxon>
        <taxon>Alveolata</taxon>
        <taxon>Dinophyceae</taxon>
        <taxon>Suessiales</taxon>
        <taxon>Symbiodiniaceae</taxon>
        <taxon>Effrenium</taxon>
    </lineage>
</organism>
<feature type="transmembrane region" description="Helical" evidence="5">
    <location>
        <begin position="162"/>
        <end position="185"/>
    </location>
</feature>
<evidence type="ECO:0000256" key="1">
    <source>
        <dbReference type="ARBA" id="ARBA00004141"/>
    </source>
</evidence>
<dbReference type="EMBL" id="CAUJNA010003627">
    <property type="protein sequence ID" value="CAJ1406362.1"/>
    <property type="molecule type" value="Genomic_DNA"/>
</dbReference>
<evidence type="ECO:0000256" key="2">
    <source>
        <dbReference type="ARBA" id="ARBA00022692"/>
    </source>
</evidence>
<keyword evidence="2 5" id="KW-0812">Transmembrane</keyword>
<feature type="transmembrane region" description="Helical" evidence="5">
    <location>
        <begin position="191"/>
        <end position="209"/>
    </location>
</feature>
<feature type="transmembrane region" description="Helical" evidence="5">
    <location>
        <begin position="75"/>
        <end position="97"/>
    </location>
</feature>
<dbReference type="Proteomes" id="UP001178507">
    <property type="component" value="Unassembled WGS sequence"/>
</dbReference>
<name>A0AA36JIT0_9DINO</name>
<comment type="caution">
    <text evidence="6">The sequence shown here is derived from an EMBL/GenBank/DDBJ whole genome shotgun (WGS) entry which is preliminary data.</text>
</comment>
<evidence type="ECO:0000256" key="4">
    <source>
        <dbReference type="ARBA" id="ARBA00023136"/>
    </source>
</evidence>
<dbReference type="GO" id="GO:0000139">
    <property type="term" value="C:Golgi membrane"/>
    <property type="evidence" value="ECO:0007669"/>
    <property type="project" value="InterPro"/>
</dbReference>
<dbReference type="PANTHER" id="PTHR10231">
    <property type="entry name" value="NUCLEOTIDE-SUGAR TRANSMEMBRANE TRANSPORTER"/>
    <property type="match status" value="1"/>
</dbReference>
<dbReference type="Pfam" id="PF04142">
    <property type="entry name" value="Nuc_sug_transp"/>
    <property type="match status" value="1"/>
</dbReference>